<dbReference type="Proteomes" id="UP000683517">
    <property type="component" value="Chromosome"/>
</dbReference>
<name>A0ABX8L3V6_9GAMM</name>
<organism evidence="1 2">
    <name type="scientific">Acinetobacter seifertii</name>
    <dbReference type="NCBI Taxonomy" id="1530123"/>
    <lineage>
        <taxon>Bacteria</taxon>
        <taxon>Pseudomonadati</taxon>
        <taxon>Pseudomonadota</taxon>
        <taxon>Gammaproteobacteria</taxon>
        <taxon>Moraxellales</taxon>
        <taxon>Moraxellaceae</taxon>
        <taxon>Acinetobacter</taxon>
        <taxon>Acinetobacter calcoaceticus/baumannii complex</taxon>
    </lineage>
</organism>
<protein>
    <recommendedName>
        <fullName evidence="3">Right-handed parallel beta-helix repeat-containing protein</fullName>
    </recommendedName>
</protein>
<evidence type="ECO:0008006" key="3">
    <source>
        <dbReference type="Google" id="ProtNLM"/>
    </source>
</evidence>
<reference evidence="1 2" key="1">
    <citation type="submission" date="2021-06" db="EMBL/GenBank/DDBJ databases">
        <title>FDA dAtabase for Regulatory Grade micrObial Sequences (FDA-ARGOS): Supporting development and validation of Infectious Disease Dx tests.</title>
        <authorList>
            <person name="Sproer C."/>
            <person name="Gronow S."/>
            <person name="Severitt S."/>
            <person name="Schroder I."/>
            <person name="Tallon L."/>
            <person name="Sadzewicz L."/>
            <person name="Zhao X."/>
            <person name="Boylan J."/>
            <person name="Ott S."/>
            <person name="Bowen H."/>
            <person name="Vavikolanu K."/>
            <person name="Mehta A."/>
            <person name="Aluvathingal J."/>
            <person name="Nadendla S."/>
            <person name="Lowell S."/>
            <person name="Myers T."/>
            <person name="Yan Y."/>
        </authorList>
    </citation>
    <scope>NUCLEOTIDE SEQUENCE [LARGE SCALE GENOMIC DNA]</scope>
    <source>
        <strain evidence="1 2">FDAARGOS 1400</strain>
    </source>
</reference>
<evidence type="ECO:0000313" key="2">
    <source>
        <dbReference type="Proteomes" id="UP000683517"/>
    </source>
</evidence>
<sequence>MNLITIVESITELLAIQNPVDGQVIYVKSYHLGLGKGGGQFEFSSIKKNQSDGITNFNGWVRLNIHSVTPEMAGAKGDGVKNDSAEIQKMIEYLFKSKISMSCESTHYGISQTLIIPRNSDQSFVNDRFVELDFKRSDFVMLVDVTLFTSGYYNSDGVLVSSFNKPFESQNTYFTILQNFTISSKVGYLKNTTITLQDWHQGCEVKNISSHVCQTILESRQSFYCKFKNINGSYSGGLVGERTGNRFIFTGDHNLCSFENLVAVNSVNAYTFNGPVTACYFNENSIEGVENGLVFNSTVFDIMISNNYIEGVTGSVVKFNSYVHSSRFTNNYINFVNHPEAYFIDHIPLPANNIYIESSNHFINLDSNKQIFKKSSDGIYSNGIVFECYKTNSNDYKELLVDNNFFSKNMTINKDYQFSGCLGKSTNIYVSGNYAGRFSKGMDGLNGAKWINTSSTDLKIETAIINSQTQRIYINLAIDNGNAVTFISGEFIGSWSKSNFYKFTDTGLVKSNDLNLSVDNENFVQINGKMLNQVTQVTGEVRLI</sequence>
<dbReference type="RefSeq" id="WP_216985111.1">
    <property type="nucleotide sequence ID" value="NZ_CP077365.1"/>
</dbReference>
<gene>
    <name evidence="1" type="ORF">I6L30_01505</name>
</gene>
<dbReference type="EMBL" id="CP077365">
    <property type="protein sequence ID" value="QXB46715.1"/>
    <property type="molecule type" value="Genomic_DNA"/>
</dbReference>
<keyword evidence="2" id="KW-1185">Reference proteome</keyword>
<evidence type="ECO:0000313" key="1">
    <source>
        <dbReference type="EMBL" id="QXB46715.1"/>
    </source>
</evidence>
<proteinExistence type="predicted"/>
<accession>A0ABX8L3V6</accession>